<dbReference type="PROSITE" id="PS50850">
    <property type="entry name" value="MFS"/>
    <property type="match status" value="1"/>
</dbReference>
<feature type="transmembrane region" description="Helical" evidence="8">
    <location>
        <begin position="368"/>
        <end position="389"/>
    </location>
</feature>
<keyword evidence="4" id="KW-1003">Cell membrane</keyword>
<feature type="transmembrane region" description="Helical" evidence="8">
    <location>
        <begin position="203"/>
        <end position="220"/>
    </location>
</feature>
<dbReference type="PATRIC" id="fig|1288826.3.peg.379"/>
<keyword evidence="7 8" id="KW-0472">Membrane</keyword>
<feature type="transmembrane region" description="Helical" evidence="8">
    <location>
        <begin position="270"/>
        <end position="290"/>
    </location>
</feature>
<evidence type="ECO:0000313" key="11">
    <source>
        <dbReference type="Proteomes" id="UP000011960"/>
    </source>
</evidence>
<evidence type="ECO:0000313" key="10">
    <source>
        <dbReference type="EMBL" id="EMP57348.1"/>
    </source>
</evidence>
<keyword evidence="11" id="KW-1185">Reference proteome</keyword>
<keyword evidence="6 8" id="KW-1133">Transmembrane helix</keyword>
<dbReference type="InterPro" id="IPR004638">
    <property type="entry name" value="EmrB-like"/>
</dbReference>
<feature type="transmembrane region" description="Helical" evidence="8">
    <location>
        <begin position="169"/>
        <end position="191"/>
    </location>
</feature>
<protein>
    <submittedName>
        <fullName evidence="10">EmrB/QacA family drug resistance transporter</fullName>
    </submittedName>
</protein>
<feature type="transmembrane region" description="Helical" evidence="8">
    <location>
        <begin position="142"/>
        <end position="163"/>
    </location>
</feature>
<dbReference type="Proteomes" id="UP000011960">
    <property type="component" value="Unassembled WGS sequence"/>
</dbReference>
<evidence type="ECO:0000256" key="8">
    <source>
        <dbReference type="SAM" id="Phobius"/>
    </source>
</evidence>
<feature type="transmembrane region" description="Helical" evidence="8">
    <location>
        <begin position="335"/>
        <end position="356"/>
    </location>
</feature>
<comment type="subcellular location">
    <subcellularLocation>
        <location evidence="1">Cell membrane</location>
        <topology evidence="1">Multi-pass membrane protein</topology>
    </subcellularLocation>
</comment>
<feature type="transmembrane region" description="Helical" evidence="8">
    <location>
        <begin position="401"/>
        <end position="421"/>
    </location>
</feature>
<dbReference type="InterPro" id="IPR020846">
    <property type="entry name" value="MFS_dom"/>
</dbReference>
<keyword evidence="3" id="KW-0813">Transport</keyword>
<feature type="transmembrane region" description="Helical" evidence="8">
    <location>
        <begin position="479"/>
        <end position="496"/>
    </location>
</feature>
<name>M7D9G3_9GAMM</name>
<feature type="transmembrane region" description="Helical" evidence="8">
    <location>
        <begin position="53"/>
        <end position="76"/>
    </location>
</feature>
<dbReference type="InterPro" id="IPR036259">
    <property type="entry name" value="MFS_trans_sf"/>
</dbReference>
<dbReference type="GO" id="GO:0005886">
    <property type="term" value="C:plasma membrane"/>
    <property type="evidence" value="ECO:0007669"/>
    <property type="project" value="UniProtKB-SubCell"/>
</dbReference>
<dbReference type="STRING" id="1288826.MSNKSG1_01968"/>
<dbReference type="PANTHER" id="PTHR42718">
    <property type="entry name" value="MAJOR FACILITATOR SUPERFAMILY MULTIDRUG TRANSPORTER MFSC"/>
    <property type="match status" value="1"/>
</dbReference>
<reference evidence="10 11" key="1">
    <citation type="journal article" date="2013" name="Genome Announc.">
        <title>Genome Sequence of Hydrothermal Arsenic-Respiring Bacterium Marinobacter santoriniensis NKSG1T.</title>
        <authorList>
            <person name="Handley K.M."/>
            <person name="Upton M."/>
            <person name="Beatson S.A."/>
            <person name="Hery M."/>
            <person name="Lloyd J.R."/>
        </authorList>
    </citation>
    <scope>NUCLEOTIDE SEQUENCE [LARGE SCALE GENOMIC DNA]</scope>
    <source>
        <strain evidence="10 11">NKSG1</strain>
    </source>
</reference>
<feature type="transmembrane region" description="Helical" evidence="8">
    <location>
        <begin position="310"/>
        <end position="328"/>
    </location>
</feature>
<dbReference type="Gene3D" id="1.20.1720.10">
    <property type="entry name" value="Multidrug resistance protein D"/>
    <property type="match status" value="1"/>
</dbReference>
<evidence type="ECO:0000259" key="9">
    <source>
        <dbReference type="PROSITE" id="PS50850"/>
    </source>
</evidence>
<dbReference type="SUPFAM" id="SSF103473">
    <property type="entry name" value="MFS general substrate transporter"/>
    <property type="match status" value="1"/>
</dbReference>
<dbReference type="NCBIfam" id="TIGR00711">
    <property type="entry name" value="efflux_EmrB"/>
    <property type="match status" value="1"/>
</dbReference>
<comment type="similarity">
    <text evidence="2">Belongs to the major facilitator superfamily. EmrB family.</text>
</comment>
<evidence type="ECO:0000256" key="5">
    <source>
        <dbReference type="ARBA" id="ARBA00022692"/>
    </source>
</evidence>
<proteinExistence type="inferred from homology"/>
<comment type="caution">
    <text evidence="10">The sequence shown here is derived from an EMBL/GenBank/DDBJ whole genome shotgun (WGS) entry which is preliminary data.</text>
</comment>
<dbReference type="eggNOG" id="COG2814">
    <property type="taxonomic scope" value="Bacteria"/>
</dbReference>
<feature type="transmembrane region" description="Helical" evidence="8">
    <location>
        <begin position="83"/>
        <end position="102"/>
    </location>
</feature>
<feature type="transmembrane region" description="Helical" evidence="8">
    <location>
        <begin position="226"/>
        <end position="249"/>
    </location>
</feature>
<evidence type="ECO:0000256" key="3">
    <source>
        <dbReference type="ARBA" id="ARBA00022448"/>
    </source>
</evidence>
<evidence type="ECO:0000256" key="1">
    <source>
        <dbReference type="ARBA" id="ARBA00004651"/>
    </source>
</evidence>
<dbReference type="PANTHER" id="PTHR42718:SF9">
    <property type="entry name" value="MAJOR FACILITATOR SUPERFAMILY MULTIDRUG TRANSPORTER MFSC"/>
    <property type="match status" value="1"/>
</dbReference>
<keyword evidence="5 8" id="KW-0812">Transmembrane</keyword>
<dbReference type="RefSeq" id="WP_008937557.1">
    <property type="nucleotide sequence ID" value="NZ_APAT01000005.1"/>
</dbReference>
<evidence type="ECO:0000256" key="2">
    <source>
        <dbReference type="ARBA" id="ARBA00008537"/>
    </source>
</evidence>
<feature type="domain" description="Major facilitator superfamily (MFS) profile" evidence="9">
    <location>
        <begin position="17"/>
        <end position="501"/>
    </location>
</feature>
<gene>
    <name evidence="10" type="ORF">MSNKSG1_01968</name>
</gene>
<evidence type="ECO:0000256" key="7">
    <source>
        <dbReference type="ARBA" id="ARBA00023136"/>
    </source>
</evidence>
<accession>M7D9G3</accession>
<dbReference type="GO" id="GO:0022857">
    <property type="term" value="F:transmembrane transporter activity"/>
    <property type="evidence" value="ECO:0007669"/>
    <property type="project" value="InterPro"/>
</dbReference>
<dbReference type="InterPro" id="IPR011701">
    <property type="entry name" value="MFS"/>
</dbReference>
<evidence type="ECO:0000256" key="4">
    <source>
        <dbReference type="ARBA" id="ARBA00022475"/>
    </source>
</evidence>
<dbReference type="Pfam" id="PF07690">
    <property type="entry name" value="MFS_1"/>
    <property type="match status" value="1"/>
</dbReference>
<sequence>MSPQATESGTSLNRGLITVSIMLATIMQAVDTTIANVALPHMQGSMSATSEQIAWVLTSYIVAAAIMTPMTGFLSARIGRKRLFIASVTGFTITSLLCGVAGSLDQIVLFRLLQGIFGAGLVPLSQSVLLDTFPKEKHGSAMAIWGVGVMVGPILGPTLGGYLTEYYNWRWVFLINLPVGVLALAGILMFVPETEKMKRRFDLFGFTLLSLAIGSLQLLLDRGQSLDWFSSTEIIIETMVAAICFYMFIVHMMTAKEPFLEPGLFRDRNLVIGLVFIFIVGVVLLATLALLPPFLQNLMGFPVITTGEVLAPRGIGSMIAMLLVGRLVNRIDVRLLVGFGLTLTAISLFEMAQFNLNISPMALVHTGIVQGLGLGFVFVPLSTITFSTLDQRYRTEGTAMFSLMRNIGSSIGISVMVAWAARNTQTNHAVLGEQLTPFREPVQKLMEGQGVGMSSDQALAMLNGELTRQSAAIGYLNDFQAMAWMTLAAIPLILLFRGASRKPDGKDSGDSQKATPQEA</sequence>
<dbReference type="AlphaFoldDB" id="M7D9G3"/>
<dbReference type="CDD" id="cd17503">
    <property type="entry name" value="MFS_LmrB_MDR_like"/>
    <property type="match status" value="1"/>
</dbReference>
<feature type="transmembrane region" description="Helical" evidence="8">
    <location>
        <begin position="12"/>
        <end position="30"/>
    </location>
</feature>
<dbReference type="Gene3D" id="1.20.1250.20">
    <property type="entry name" value="MFS general substrate transporter like domains"/>
    <property type="match status" value="1"/>
</dbReference>
<organism evidence="10 11">
    <name type="scientific">Marinobacter santoriniensis NKSG1</name>
    <dbReference type="NCBI Taxonomy" id="1288826"/>
    <lineage>
        <taxon>Bacteria</taxon>
        <taxon>Pseudomonadati</taxon>
        <taxon>Pseudomonadota</taxon>
        <taxon>Gammaproteobacteria</taxon>
        <taxon>Pseudomonadales</taxon>
        <taxon>Marinobacteraceae</taxon>
        <taxon>Marinobacter</taxon>
    </lineage>
</organism>
<feature type="transmembrane region" description="Helical" evidence="8">
    <location>
        <begin position="108"/>
        <end position="130"/>
    </location>
</feature>
<evidence type="ECO:0000256" key="6">
    <source>
        <dbReference type="ARBA" id="ARBA00022989"/>
    </source>
</evidence>
<dbReference type="EMBL" id="APAT01000005">
    <property type="protein sequence ID" value="EMP57348.1"/>
    <property type="molecule type" value="Genomic_DNA"/>
</dbReference>